<proteinExistence type="predicted"/>
<sequence length="407" mass="45993">MGLLDAFGAKTPQDKFAEMLLDRLKQGGETRQVSYDAESFTLCRDEDDQTFYLGNAFAEYERASEEDRENVVRVFLSTWFTSQFELPKAFDDAKADVLVTVRDRSYFEVDIPLCSDQLSLAEGLIYSEFAECLAIAPVYDMPTSIRSLSEEDLAAWDVTLFEVIEVARQNLREMTQQCAQMGELYVFSSGDSHDAARILLTDVIEMLDVRGAPVAMVPNRELLLVTGEDNGEALETMVAMAQQGLEHERRISSAAFRLSQGLWSPWLPEPDHPLRSAFELLRVQGVMADYERQEELFRKRAEAGDESTFLSRYSAMQGEDGVVRSYTIWPAAMPARLPRVDYIMFMASDENGMPKHLAAAARWEEVERVAGHLMTAEDCYPARYRVDGFPDQQVLEDLGTPDWMGPG</sequence>
<evidence type="ECO:0000313" key="1">
    <source>
        <dbReference type="EMBL" id="MCO6044838.1"/>
    </source>
</evidence>
<evidence type="ECO:0008006" key="3">
    <source>
        <dbReference type="Google" id="ProtNLM"/>
    </source>
</evidence>
<accession>A0A9X2FAV3</accession>
<dbReference type="RefSeq" id="WP_252852952.1">
    <property type="nucleotide sequence ID" value="NZ_JAMXLR010000043.1"/>
</dbReference>
<reference evidence="1" key="1">
    <citation type="submission" date="2022-06" db="EMBL/GenBank/DDBJ databases">
        <title>Aeoliella straminimaris, a novel planctomycete from sediments.</title>
        <authorList>
            <person name="Vitorino I.R."/>
            <person name="Lage O.M."/>
        </authorList>
    </citation>
    <scope>NUCLEOTIDE SEQUENCE</scope>
    <source>
        <strain evidence="1">ICT_H6.2</strain>
    </source>
</reference>
<gene>
    <name evidence="1" type="ORF">NG895_13075</name>
</gene>
<organism evidence="1 2">
    <name type="scientific">Aeoliella straminimaris</name>
    <dbReference type="NCBI Taxonomy" id="2954799"/>
    <lineage>
        <taxon>Bacteria</taxon>
        <taxon>Pseudomonadati</taxon>
        <taxon>Planctomycetota</taxon>
        <taxon>Planctomycetia</taxon>
        <taxon>Pirellulales</taxon>
        <taxon>Lacipirellulaceae</taxon>
        <taxon>Aeoliella</taxon>
    </lineage>
</organism>
<name>A0A9X2FAV3_9BACT</name>
<dbReference type="Proteomes" id="UP001155241">
    <property type="component" value="Unassembled WGS sequence"/>
</dbReference>
<keyword evidence="2" id="KW-1185">Reference proteome</keyword>
<dbReference type="EMBL" id="JAMXLR010000043">
    <property type="protein sequence ID" value="MCO6044838.1"/>
    <property type="molecule type" value="Genomic_DNA"/>
</dbReference>
<comment type="caution">
    <text evidence="1">The sequence shown here is derived from an EMBL/GenBank/DDBJ whole genome shotgun (WGS) entry which is preliminary data.</text>
</comment>
<evidence type="ECO:0000313" key="2">
    <source>
        <dbReference type="Proteomes" id="UP001155241"/>
    </source>
</evidence>
<protein>
    <recommendedName>
        <fullName evidence="3">DUF1444 family protein</fullName>
    </recommendedName>
</protein>
<dbReference type="AlphaFoldDB" id="A0A9X2FAV3"/>